<dbReference type="RNAct" id="Q3UTT8">
    <property type="molecule type" value="protein"/>
</dbReference>
<dbReference type="EMBL" id="AK139107">
    <property type="protein sequence ID" value="BAE23892.1"/>
    <property type="molecule type" value="mRNA"/>
</dbReference>
<feature type="region of interest" description="Disordered" evidence="1">
    <location>
        <begin position="17"/>
        <end position="43"/>
    </location>
</feature>
<reference evidence="2" key="3">
    <citation type="journal article" date="2000" name="Genome Res.">
        <title>RIKEN integrated sequence analysis (RISA) system--384-format sequencing pipeline with 384 multicapillary sequencer.</title>
        <authorList>
            <person name="Shibata K."/>
            <person name="Itoh M."/>
            <person name="Aizawa K."/>
            <person name="Nagaoka S."/>
            <person name="Sasaki N."/>
            <person name="Carninci P."/>
            <person name="Konno H."/>
            <person name="Akiyama J."/>
            <person name="Nishi K."/>
            <person name="Kitsunai T."/>
            <person name="Tashiro H."/>
            <person name="Itoh M."/>
            <person name="Sumi N."/>
            <person name="Ishii Y."/>
            <person name="Nakamura S."/>
            <person name="Hazama M."/>
            <person name="Nishine T."/>
            <person name="Harada A."/>
            <person name="Yamamoto R."/>
            <person name="Matsumoto H."/>
            <person name="Sakaguchi S."/>
            <person name="Ikegami T."/>
            <person name="Kashiwagi K."/>
            <person name="Fujiwake S."/>
            <person name="Inoue K."/>
            <person name="Togawa Y."/>
            <person name="Izawa M."/>
            <person name="Ohara E."/>
            <person name="Watahiki M."/>
            <person name="Yoneda Y."/>
            <person name="Ishikawa T."/>
            <person name="Ozawa K."/>
            <person name="Tanaka T."/>
            <person name="Matsuura S."/>
            <person name="Kawai J."/>
            <person name="Okazaki Y."/>
            <person name="Muramatsu M."/>
            <person name="Inoue Y."/>
            <person name="Kira A."/>
            <person name="Hayashizaki Y."/>
        </authorList>
    </citation>
    <scope>NUCLEOTIDE SEQUENCE</scope>
    <source>
        <strain evidence="2">C57BL/6J</strain>
        <tissue evidence="2">Cerebellum</tissue>
    </source>
</reference>
<protein>
    <submittedName>
        <fullName evidence="2">Uncharacterized protein</fullName>
    </submittedName>
</protein>
<dbReference type="MGI" id="MGI:3642026">
    <property type="gene designation" value="Gm10837"/>
</dbReference>
<reference evidence="2" key="1">
    <citation type="journal article" date="1999" name="Methods Enzymol.">
        <title>High-efficiency full-length cDNA cloning.</title>
        <authorList>
            <person name="Carninci P."/>
            <person name="Hayashizaki Y."/>
        </authorList>
    </citation>
    <scope>NUCLEOTIDE SEQUENCE</scope>
    <source>
        <strain evidence="2">C57BL/6J</strain>
        <tissue evidence="2">Cerebellum</tissue>
    </source>
</reference>
<reference evidence="2" key="4">
    <citation type="journal article" date="2001" name="Nature">
        <title>Functional annotation of a full-length mouse cDNA collection.</title>
        <authorList>
            <consortium name="The RIKEN Genome Exploration Research Group Phase II Team and the FANTOM Consortium"/>
        </authorList>
    </citation>
    <scope>NUCLEOTIDE SEQUENCE</scope>
    <source>
        <strain evidence="2">C57BL/6J</strain>
        <tissue evidence="2">Cerebellum</tissue>
    </source>
</reference>
<proteinExistence type="evidence at transcript level"/>
<organism evidence="2">
    <name type="scientific">Mus musculus</name>
    <name type="common">Mouse</name>
    <dbReference type="NCBI Taxonomy" id="10090"/>
    <lineage>
        <taxon>Eukaryota</taxon>
        <taxon>Metazoa</taxon>
        <taxon>Chordata</taxon>
        <taxon>Craniata</taxon>
        <taxon>Vertebrata</taxon>
        <taxon>Euteleostomi</taxon>
        <taxon>Mammalia</taxon>
        <taxon>Eutheria</taxon>
        <taxon>Euarchontoglires</taxon>
        <taxon>Glires</taxon>
        <taxon>Rodentia</taxon>
        <taxon>Myomorpha</taxon>
        <taxon>Muroidea</taxon>
        <taxon>Muridae</taxon>
        <taxon>Murinae</taxon>
        <taxon>Mus</taxon>
        <taxon>Mus</taxon>
    </lineage>
</organism>
<reference evidence="2" key="2">
    <citation type="journal article" date="2000" name="Genome Res.">
        <title>Normalization and subtraction of cap-trapper-selected cDNAs to prepare full-length cDNA libraries for rapid discovery of new genes.</title>
        <authorList>
            <person name="Carninci P."/>
            <person name="Shibata Y."/>
            <person name="Hayatsu N."/>
            <person name="Sugahara Y."/>
            <person name="Shibata K."/>
            <person name="Itoh M."/>
            <person name="Konno H."/>
            <person name="Okazaki Y."/>
            <person name="Muramatsu M."/>
            <person name="Hayashizaki Y."/>
        </authorList>
    </citation>
    <scope>NUCLEOTIDE SEQUENCE</scope>
    <source>
        <strain evidence="2">C57BL/6J</strain>
        <tissue evidence="2">Cerebellum</tissue>
    </source>
</reference>
<accession>Q3UTT8</accession>
<reference evidence="2" key="7">
    <citation type="journal article" date="2005" name="Science">
        <title>The Transcriptional Landscape of the Mammalian Genome.</title>
        <authorList>
            <consortium name="The FANTOM Consortium"/>
            <consortium name="Riken Genome Exploration Research Group and Genome Science Group (Genome Network Project Core Group)"/>
        </authorList>
    </citation>
    <scope>NUCLEOTIDE SEQUENCE</scope>
    <source>
        <strain evidence="2">C57BL/6J</strain>
        <tissue evidence="2">Cerebellum</tissue>
    </source>
</reference>
<evidence type="ECO:0000313" key="3">
    <source>
        <dbReference type="MGI" id="MGI:3642026"/>
    </source>
</evidence>
<dbReference type="HOGENOM" id="CLU_1786266_0_0_1"/>
<reference evidence="2" key="6">
    <citation type="submission" date="2004-03" db="EMBL/GenBank/DDBJ databases">
        <authorList>
            <person name="Arakawa T."/>
            <person name="Carninci P."/>
            <person name="Fukuda S."/>
            <person name="Hashizume W."/>
            <person name="Hayashida K."/>
            <person name="Hori F."/>
            <person name="Iida J."/>
            <person name="Imamura K."/>
            <person name="Imotani K."/>
            <person name="Itoh M."/>
            <person name="Kanagawa S."/>
            <person name="Kawai J."/>
            <person name="Kojima M."/>
            <person name="Konno H."/>
            <person name="Murata M."/>
            <person name="Nakamura M."/>
            <person name="Ninomiya N."/>
            <person name="Nishiyori H."/>
            <person name="Nomura K."/>
            <person name="Ohno M."/>
            <person name="Sakazume N."/>
            <person name="Sano H."/>
            <person name="Sasaki D."/>
            <person name="Shibata K."/>
            <person name="Shiraki T."/>
            <person name="Tagami M."/>
            <person name="Tagami Y."/>
            <person name="Waki K."/>
            <person name="Watahiki A."/>
            <person name="Muramatsu M."/>
            <person name="Hayashizaki Y."/>
        </authorList>
    </citation>
    <scope>NUCLEOTIDE SEQUENCE</scope>
    <source>
        <strain evidence="2">C57BL/6J</strain>
        <tissue evidence="2">Cerebellum</tissue>
    </source>
</reference>
<gene>
    <name evidence="3" type="primary">Gm10837</name>
</gene>
<sequence>MLPRRARLARGHLNCPLTGGIREPKGSGSAHLSRAAQRGRGLEEVGARLEVGGAGARLPAARGVQPSLPAPPGGLRAPSSPYRASQLPDPRDRGASNSHQLLRTKQWPRLGRPTQGPRLGRLGLLSAIGAWKWRLVEGWSDSLRA</sequence>
<name>Q3UTT8_MOUSE</name>
<dbReference type="AGR" id="MGI:3642026"/>
<evidence type="ECO:0000256" key="1">
    <source>
        <dbReference type="SAM" id="MobiDB-lite"/>
    </source>
</evidence>
<reference evidence="2" key="5">
    <citation type="journal article" date="2002" name="Nature">
        <title>Analysis of the mouse transcriptome based on functional annotation of 60,770 full-length cDNAs.</title>
        <authorList>
            <consortium name="The FANTOM Consortium and the RIKEN Genome Exploration Research Group Phase I and II Team"/>
        </authorList>
    </citation>
    <scope>NUCLEOTIDE SEQUENCE</scope>
    <source>
        <strain evidence="2">C57BL/6J</strain>
        <tissue evidence="2">Cerebellum</tissue>
    </source>
</reference>
<dbReference type="AlphaFoldDB" id="Q3UTT8"/>
<reference evidence="2" key="8">
    <citation type="journal article" date="2005" name="Science">
        <title>Antisense Transcription in the Mammalian Transcriptome.</title>
        <authorList>
            <consortium name="RIKEN Genome Exploration Research Group and Genome Science Group (Genome Network Project Core Group) and the FANTOM Consortium"/>
        </authorList>
    </citation>
    <scope>NUCLEOTIDE SEQUENCE</scope>
    <source>
        <strain evidence="2">C57BL/6J</strain>
        <tissue evidence="2">Cerebellum</tissue>
    </source>
</reference>
<feature type="region of interest" description="Disordered" evidence="1">
    <location>
        <begin position="58"/>
        <end position="115"/>
    </location>
</feature>
<evidence type="ECO:0000313" key="2">
    <source>
        <dbReference type="EMBL" id="BAE23892.1"/>
    </source>
</evidence>